<gene>
    <name evidence="3" type="ORF">HK105_207226</name>
</gene>
<dbReference type="PANTHER" id="PTHR11373:SF4">
    <property type="entry name" value="DEOXYNUCLEOSIDE TRIPHOSPHATE TRIPHOSPHOHYDROLASE SAMHD1"/>
    <property type="match status" value="1"/>
</dbReference>
<dbReference type="InterPro" id="IPR045509">
    <property type="entry name" value="HD_assoc_2"/>
</dbReference>
<dbReference type="CDD" id="cd00077">
    <property type="entry name" value="HDc"/>
    <property type="match status" value="1"/>
</dbReference>
<evidence type="ECO:0000313" key="3">
    <source>
        <dbReference type="EMBL" id="KAL2913224.1"/>
    </source>
</evidence>
<evidence type="ECO:0000259" key="2">
    <source>
        <dbReference type="SMART" id="SM00471"/>
    </source>
</evidence>
<evidence type="ECO:0000256" key="1">
    <source>
        <dbReference type="SAM" id="MobiDB-lite"/>
    </source>
</evidence>
<proteinExistence type="predicted"/>
<reference evidence="3 4" key="1">
    <citation type="submission" date="2023-09" db="EMBL/GenBank/DDBJ databases">
        <title>Pangenome analysis of Batrachochytrium dendrobatidis and related Chytrids.</title>
        <authorList>
            <person name="Yacoub M.N."/>
            <person name="Stajich J.E."/>
            <person name="James T.Y."/>
        </authorList>
    </citation>
    <scope>NUCLEOTIDE SEQUENCE [LARGE SCALE GENOMIC DNA]</scope>
    <source>
        <strain evidence="3 4">JEL0888</strain>
    </source>
</reference>
<name>A0ABR4N128_9FUNG</name>
<dbReference type="SUPFAM" id="SSF109604">
    <property type="entry name" value="HD-domain/PDEase-like"/>
    <property type="match status" value="1"/>
</dbReference>
<dbReference type="SMART" id="SM00471">
    <property type="entry name" value="HDc"/>
    <property type="match status" value="1"/>
</dbReference>
<protein>
    <recommendedName>
        <fullName evidence="2">HD/PDEase domain-containing protein</fullName>
    </recommendedName>
</protein>
<feature type="compositionally biased region" description="Basic residues" evidence="1">
    <location>
        <begin position="592"/>
        <end position="603"/>
    </location>
</feature>
<feature type="region of interest" description="Disordered" evidence="1">
    <location>
        <begin position="534"/>
        <end position="603"/>
    </location>
</feature>
<dbReference type="InterPro" id="IPR003607">
    <property type="entry name" value="HD/PDEase_dom"/>
</dbReference>
<dbReference type="Pfam" id="PF19276">
    <property type="entry name" value="HD_assoc_2"/>
    <property type="match status" value="1"/>
</dbReference>
<dbReference type="PANTHER" id="PTHR11373">
    <property type="entry name" value="DEOXYNUCLEOSIDE TRIPHOSPHATE TRIPHOSPHOHYDROLASE"/>
    <property type="match status" value="1"/>
</dbReference>
<dbReference type="InterPro" id="IPR006674">
    <property type="entry name" value="HD_domain"/>
</dbReference>
<feature type="domain" description="HD/PDEase" evidence="2">
    <location>
        <begin position="71"/>
        <end position="219"/>
    </location>
</feature>
<feature type="region of interest" description="Disordered" evidence="1">
    <location>
        <begin position="475"/>
        <end position="511"/>
    </location>
</feature>
<dbReference type="Proteomes" id="UP001527925">
    <property type="component" value="Unassembled WGS sequence"/>
</dbReference>
<dbReference type="Gene3D" id="3.30.70.2760">
    <property type="match status" value="1"/>
</dbReference>
<dbReference type="InterPro" id="IPR050135">
    <property type="entry name" value="dGTPase-like"/>
</dbReference>
<feature type="compositionally biased region" description="Polar residues" evidence="1">
    <location>
        <begin position="497"/>
        <end position="508"/>
    </location>
</feature>
<comment type="caution">
    <text evidence="3">The sequence shown here is derived from an EMBL/GenBank/DDBJ whole genome shotgun (WGS) entry which is preliminary data.</text>
</comment>
<feature type="compositionally biased region" description="Low complexity" evidence="1">
    <location>
        <begin position="534"/>
        <end position="548"/>
    </location>
</feature>
<accession>A0ABR4N128</accession>
<organism evidence="3 4">
    <name type="scientific">Polyrhizophydium stewartii</name>
    <dbReference type="NCBI Taxonomy" id="2732419"/>
    <lineage>
        <taxon>Eukaryota</taxon>
        <taxon>Fungi</taxon>
        <taxon>Fungi incertae sedis</taxon>
        <taxon>Chytridiomycota</taxon>
        <taxon>Chytridiomycota incertae sedis</taxon>
        <taxon>Chytridiomycetes</taxon>
        <taxon>Rhizophydiales</taxon>
        <taxon>Rhizophydiales incertae sedis</taxon>
        <taxon>Polyrhizophydium</taxon>
    </lineage>
</organism>
<dbReference type="Gene3D" id="1.10.3210.10">
    <property type="entry name" value="Hypothetical protein af1432"/>
    <property type="match status" value="1"/>
</dbReference>
<sequence length="603" mass="67610">MEIGADGFSAAVDASAEAASDVEDGGKVFNDPVHGHIELDDVCVQVIDTPQFQRLRNLKQTGAACFVFPGATHTRFEHSIGVCHLAGELVNHLRKKQPELGITDNDAKCVRLAGLCHDLGHGPFSHLFDGGVIARTRPGVDWKHEMGSEDMLEYLVSDNPVDISPEELRFIKDLIHGEPRGDYPQSGKRYLFEIVSNQRNSVDVDKFDYIQRDCVHIGLKSSLDAGRIIKFARVVDGQLCFHQKEAMNMCELFHTRYSLFKRVYTHKVSTAIEYMIMDALVAADDYFGISSSIDDMSRYLHMNDSILCEIERSTCPELEESRRIMSRLRRRDLYRLADQVIVPFELREHLSKSQITAERVAEYAPISRSQGVTIQPDDVIVQWLKLSYSPKDRHPLEMIRFYRKYETNQSIAIRRDQVSAFIPEHCEELIIRVYSRDHDKTRYIQHAFRRLLEVVNAELGGESGLQGTESQMLLDSPIRSDDSQDGLEGSGRRDSMEGSQRSLSSKFLSATPIPDRPNNVFLLSSPGFPPYSAATAAAADRSPDAADPVGETDQPAKSASAVPGSATKRKLQADAALELPEDYATKGSPYKRSQRSARKSSVR</sequence>
<evidence type="ECO:0000313" key="4">
    <source>
        <dbReference type="Proteomes" id="UP001527925"/>
    </source>
</evidence>
<dbReference type="Pfam" id="PF01966">
    <property type="entry name" value="HD"/>
    <property type="match status" value="1"/>
</dbReference>
<dbReference type="EMBL" id="JADGIZ020000049">
    <property type="protein sequence ID" value="KAL2913224.1"/>
    <property type="molecule type" value="Genomic_DNA"/>
</dbReference>
<keyword evidence="4" id="KW-1185">Reference proteome</keyword>